<proteinExistence type="predicted"/>
<dbReference type="AlphaFoldDB" id="A0A9P3CWE7"/>
<dbReference type="InterPro" id="IPR036291">
    <property type="entry name" value="NAD(P)-bd_dom_sf"/>
</dbReference>
<dbReference type="Proteomes" id="UP000825890">
    <property type="component" value="Unassembled WGS sequence"/>
</dbReference>
<dbReference type="Gene3D" id="3.40.50.720">
    <property type="entry name" value="NAD(P)-binding Rossmann-like Domain"/>
    <property type="match status" value="1"/>
</dbReference>
<dbReference type="RefSeq" id="XP_044660070.1">
    <property type="nucleotide sequence ID" value="XM_044804135.1"/>
</dbReference>
<feature type="domain" description="6-phosphogluconate dehydrogenase NADP-binding" evidence="1">
    <location>
        <begin position="5"/>
        <end position="157"/>
    </location>
</feature>
<gene>
    <name evidence="2" type="ORF">CKM354_000874200</name>
</gene>
<keyword evidence="3" id="KW-1185">Reference proteome</keyword>
<protein>
    <recommendedName>
        <fullName evidence="1">6-phosphogluconate dehydrogenase NADP-binding domain-containing protein</fullName>
    </recommendedName>
</protein>
<organism evidence="2 3">
    <name type="scientific">Cercospora kikuchii</name>
    <dbReference type="NCBI Taxonomy" id="84275"/>
    <lineage>
        <taxon>Eukaryota</taxon>
        <taxon>Fungi</taxon>
        <taxon>Dikarya</taxon>
        <taxon>Ascomycota</taxon>
        <taxon>Pezizomycotina</taxon>
        <taxon>Dothideomycetes</taxon>
        <taxon>Dothideomycetidae</taxon>
        <taxon>Mycosphaerellales</taxon>
        <taxon>Mycosphaerellaceae</taxon>
        <taxon>Cercospora</taxon>
    </lineage>
</organism>
<dbReference type="GO" id="GO:0050661">
    <property type="term" value="F:NADP binding"/>
    <property type="evidence" value="ECO:0007669"/>
    <property type="project" value="InterPro"/>
</dbReference>
<dbReference type="GeneID" id="68294317"/>
<evidence type="ECO:0000313" key="2">
    <source>
        <dbReference type="EMBL" id="GIZ45583.1"/>
    </source>
</evidence>
<sequence length="172" mass="18653">MPQRMGVIGLRPVGRAIATRLSTHPKLRPPLVVLNHTTKEAEDFAFQHENSKATSALTLVVRNADIIWLCLDDEEELNAVFQVSLGSDVQGKVFIVVADEEKPSAEEKRSREVLVKHVQAKGAQLVSLQVADQMEGNASLQAGCTLSGAPAAVDRVSTFVRDTFVNITIAPL</sequence>
<comment type="caution">
    <text evidence="2">The sequence shown here is derived from an EMBL/GenBank/DDBJ whole genome shotgun (WGS) entry which is preliminary data.</text>
</comment>
<dbReference type="Pfam" id="PF03446">
    <property type="entry name" value="NAD_binding_2"/>
    <property type="match status" value="1"/>
</dbReference>
<accession>A0A9P3CWE7</accession>
<name>A0A9P3CWE7_9PEZI</name>
<dbReference type="SUPFAM" id="SSF51735">
    <property type="entry name" value="NAD(P)-binding Rossmann-fold domains"/>
    <property type="match status" value="1"/>
</dbReference>
<dbReference type="OrthoDB" id="435038at2759"/>
<reference evidence="2 3" key="1">
    <citation type="submission" date="2021-01" db="EMBL/GenBank/DDBJ databases">
        <title>Cercospora kikuchii MAFF 305040 whole genome shotgun sequence.</title>
        <authorList>
            <person name="Kashiwa T."/>
            <person name="Suzuki T."/>
        </authorList>
    </citation>
    <scope>NUCLEOTIDE SEQUENCE [LARGE SCALE GENOMIC DNA]</scope>
    <source>
        <strain evidence="2 3">MAFF 305040</strain>
    </source>
</reference>
<evidence type="ECO:0000259" key="1">
    <source>
        <dbReference type="Pfam" id="PF03446"/>
    </source>
</evidence>
<dbReference type="InterPro" id="IPR006115">
    <property type="entry name" value="6PGDH_NADP-bd"/>
</dbReference>
<dbReference type="EMBL" id="BOLY01000005">
    <property type="protein sequence ID" value="GIZ45583.1"/>
    <property type="molecule type" value="Genomic_DNA"/>
</dbReference>
<evidence type="ECO:0000313" key="3">
    <source>
        <dbReference type="Proteomes" id="UP000825890"/>
    </source>
</evidence>